<protein>
    <submittedName>
        <fullName evidence="1">TarM</fullName>
    </submittedName>
</protein>
<evidence type="ECO:0000313" key="1">
    <source>
        <dbReference type="EMBL" id="DAE11506.1"/>
    </source>
</evidence>
<dbReference type="EMBL" id="BK015533">
    <property type="protein sequence ID" value="DAE11506.1"/>
    <property type="molecule type" value="Genomic_DNA"/>
</dbReference>
<proteinExistence type="predicted"/>
<organism evidence="1">
    <name type="scientific">Myoviridae sp. ctgsk7</name>
    <dbReference type="NCBI Taxonomy" id="2825151"/>
    <lineage>
        <taxon>Viruses</taxon>
        <taxon>Duplodnaviria</taxon>
        <taxon>Heunggongvirae</taxon>
        <taxon>Uroviricota</taxon>
        <taxon>Caudoviricetes</taxon>
    </lineage>
</organism>
<sequence length="370" mass="44147">MPNIENLNMNGFSKGSTAILYNKNCLESLEPLITLLHAQDFILEIRVLDEYSTDGSQQFLERYDLYKVKLYKTHDTLDRANKLSEIAYSVTETDWIIFFQPFDVMTQKDMDIIFHVTQQEYDGVEFNYENSYAYSFRAIRTCKFHGFINNLIPELRLDLAYTNVAELTIQKEPMVSKSIADHYLDMLKLFADKEEFKNPEYWIEAYKYSLTYYPTDIKKAWYYLNKAEKLVVALDNPDPYTYTDIMTAKAMSYYAFNKDICLEYLLKIQKHNLQLRLDIVWFVFKNYFKDKLVISALDRRNNDFLVGEFMTNLYMMSSGEKDKAYWASMYYDRVWDEYIPGMLEWCKENNQDAYDEMLNKAQEINPNFRP</sequence>
<name>A0A8S5PXA2_9CAUD</name>
<reference evidence="1" key="1">
    <citation type="journal article" date="2021" name="Proc. Natl. Acad. Sci. U.S.A.">
        <title>A Catalog of Tens of Thousands of Viruses from Human Metagenomes Reveals Hidden Associations with Chronic Diseases.</title>
        <authorList>
            <person name="Tisza M.J."/>
            <person name="Buck C.B."/>
        </authorList>
    </citation>
    <scope>NUCLEOTIDE SEQUENCE</scope>
    <source>
        <strain evidence="1">Ctgsk7</strain>
    </source>
</reference>
<accession>A0A8S5PXA2</accession>